<dbReference type="EMBL" id="CAGA01000117">
    <property type="protein sequence ID" value="CCE34793.1"/>
    <property type="molecule type" value="Genomic_DNA"/>
</dbReference>
<dbReference type="Proteomes" id="UP000016801">
    <property type="component" value="Unassembled WGS sequence"/>
</dbReference>
<name>M1WGR7_CLAP2</name>
<gene>
    <name evidence="2" type="ORF">CPUR_08729</name>
</gene>
<sequence>MSFNPSSELHANTLIVPHGTALDDLRSDTFDEPCEERITTRPTQKVK</sequence>
<protein>
    <submittedName>
        <fullName evidence="2">Uncharacterized protein</fullName>
    </submittedName>
</protein>
<feature type="compositionally biased region" description="Basic and acidic residues" evidence="1">
    <location>
        <begin position="26"/>
        <end position="39"/>
    </location>
</feature>
<organism evidence="2 3">
    <name type="scientific">Claviceps purpurea (strain 20.1)</name>
    <name type="common">Ergot fungus</name>
    <name type="synonym">Sphacelia segetum</name>
    <dbReference type="NCBI Taxonomy" id="1111077"/>
    <lineage>
        <taxon>Eukaryota</taxon>
        <taxon>Fungi</taxon>
        <taxon>Dikarya</taxon>
        <taxon>Ascomycota</taxon>
        <taxon>Pezizomycotina</taxon>
        <taxon>Sordariomycetes</taxon>
        <taxon>Hypocreomycetidae</taxon>
        <taxon>Hypocreales</taxon>
        <taxon>Clavicipitaceae</taxon>
        <taxon>Claviceps</taxon>
    </lineage>
</organism>
<dbReference type="VEuPathDB" id="FungiDB:CPUR_08729"/>
<evidence type="ECO:0000256" key="1">
    <source>
        <dbReference type="SAM" id="MobiDB-lite"/>
    </source>
</evidence>
<proteinExistence type="predicted"/>
<evidence type="ECO:0000313" key="2">
    <source>
        <dbReference type="EMBL" id="CCE34793.1"/>
    </source>
</evidence>
<keyword evidence="3" id="KW-1185">Reference proteome</keyword>
<feature type="region of interest" description="Disordered" evidence="1">
    <location>
        <begin position="26"/>
        <end position="47"/>
    </location>
</feature>
<evidence type="ECO:0000313" key="3">
    <source>
        <dbReference type="Proteomes" id="UP000016801"/>
    </source>
</evidence>
<dbReference type="HOGENOM" id="CLU_3175338_0_0_1"/>
<reference evidence="2 3" key="1">
    <citation type="journal article" date="2013" name="PLoS Genet.">
        <title>Plant-symbiotic fungi as chemical engineers: Multi-genome analysis of the Clavicipitaceae reveals dynamics of alkaloid loci.</title>
        <authorList>
            <person name="Schardl C.L."/>
            <person name="Young C.A."/>
            <person name="Hesse U."/>
            <person name="Amyotte S.G."/>
            <person name="Andreeva K."/>
            <person name="Calie P.J."/>
            <person name="Fleetwood D.J."/>
            <person name="Haws D.C."/>
            <person name="Moore N."/>
            <person name="Oeser B."/>
            <person name="Panaccione D.G."/>
            <person name="Schweri K.K."/>
            <person name="Voisey C.R."/>
            <person name="Farman M.L."/>
            <person name="Jaromczyk J.W."/>
            <person name="Roe B.A."/>
            <person name="O'Sullivan D.M."/>
            <person name="Scott B."/>
            <person name="Tudzynski P."/>
            <person name="An Z."/>
            <person name="Arnaoudova E.G."/>
            <person name="Bullock C.T."/>
            <person name="Charlton N.D."/>
            <person name="Chen L."/>
            <person name="Cox M."/>
            <person name="Dinkins R.D."/>
            <person name="Florea S."/>
            <person name="Glenn A.E."/>
            <person name="Gordon A."/>
            <person name="Gueldener U."/>
            <person name="Harris D.R."/>
            <person name="Hollin W."/>
            <person name="Jaromczyk J."/>
            <person name="Johnson R.D."/>
            <person name="Khan A.K."/>
            <person name="Leistner E."/>
            <person name="Leuchtmann A."/>
            <person name="Li C."/>
            <person name="Liu J."/>
            <person name="Liu J."/>
            <person name="Liu M."/>
            <person name="Mace W."/>
            <person name="Machado C."/>
            <person name="Nagabhyru P."/>
            <person name="Pan J."/>
            <person name="Schmid J."/>
            <person name="Sugawara K."/>
            <person name="Steiner U."/>
            <person name="Takach J.E."/>
            <person name="Tanaka E."/>
            <person name="Webb J.S."/>
            <person name="Wilson E.V."/>
            <person name="Wiseman J.L."/>
            <person name="Yoshida R."/>
            <person name="Zeng Z."/>
        </authorList>
    </citation>
    <scope>NUCLEOTIDE SEQUENCE [LARGE SCALE GENOMIC DNA]</scope>
    <source>
        <strain evidence="2 3">20.1</strain>
    </source>
</reference>
<dbReference type="AlphaFoldDB" id="M1WGR7"/>
<comment type="caution">
    <text evidence="2">The sequence shown here is derived from an EMBL/GenBank/DDBJ whole genome shotgun (WGS) entry which is preliminary data.</text>
</comment>
<accession>M1WGR7</accession>